<dbReference type="AlphaFoldDB" id="A0AAD1UNB7"/>
<dbReference type="Gene3D" id="3.40.50.1820">
    <property type="entry name" value="alpha/beta hydrolase"/>
    <property type="match status" value="1"/>
</dbReference>
<evidence type="ECO:0000256" key="1">
    <source>
        <dbReference type="SAM" id="SignalP"/>
    </source>
</evidence>
<evidence type="ECO:0000259" key="2">
    <source>
        <dbReference type="Pfam" id="PF04083"/>
    </source>
</evidence>
<feature type="signal peptide" evidence="1">
    <location>
        <begin position="1"/>
        <end position="20"/>
    </location>
</feature>
<dbReference type="SUPFAM" id="SSF53474">
    <property type="entry name" value="alpha/beta-Hydrolases"/>
    <property type="match status" value="1"/>
</dbReference>
<dbReference type="GO" id="GO:0006629">
    <property type="term" value="P:lipid metabolic process"/>
    <property type="evidence" value="ECO:0007669"/>
    <property type="project" value="InterPro"/>
</dbReference>
<evidence type="ECO:0000313" key="4">
    <source>
        <dbReference type="Proteomes" id="UP001295684"/>
    </source>
</evidence>
<dbReference type="PANTHER" id="PTHR11005">
    <property type="entry name" value="LYSOSOMAL ACID LIPASE-RELATED"/>
    <property type="match status" value="1"/>
</dbReference>
<name>A0AAD1UNB7_EUPCR</name>
<dbReference type="Pfam" id="PF04083">
    <property type="entry name" value="Abhydro_lipase"/>
    <property type="match status" value="1"/>
</dbReference>
<feature type="chain" id="PRO_5042200896" description="Partial AB-hydrolase lipase domain-containing protein" evidence="1">
    <location>
        <begin position="21"/>
        <end position="399"/>
    </location>
</feature>
<dbReference type="InterPro" id="IPR006693">
    <property type="entry name" value="AB_hydrolase_lipase"/>
</dbReference>
<accession>A0AAD1UNB7</accession>
<evidence type="ECO:0000313" key="3">
    <source>
        <dbReference type="EMBL" id="CAI2371011.1"/>
    </source>
</evidence>
<keyword evidence="4" id="KW-1185">Reference proteome</keyword>
<sequence>MKNCPKIGAILLLCIFTVISQDYDWKYSLEQLCQLYGYEYEEHHVTTQDGYILLLQRIRGPLGQDNSNREPLYFSDDISQDEGYFFLVGPDESPGYRLIDAGYDGWFLHPRGDEMSRRHVEQANGRYDPGSYEYWDFDLNDMALDHLAAIEYINQLTGYPQIHIYGYSSGGISVGFAFALYPEFMNQRVRDVHYAAVPMNIYHSGFIVFQMLAAYPQVIEGMINMGVYSIYNNNVPLRMMQGLPCIPNPMLCLMWNALTTGQSSVSEDNPIGYTNFLLRGNVGTSLRAVKHMTQSGLSGEVTSYDHGTEGNLEEYGQEQPPRIPLENINVPVCMYYSPDNEAADMEDAEWFADQMGDSVVAFNTYPGYSLLSFNIGNDMYFLDDVIDLLQQYPIQRTEA</sequence>
<proteinExistence type="predicted"/>
<protein>
    <recommendedName>
        <fullName evidence="2">Partial AB-hydrolase lipase domain-containing protein</fullName>
    </recommendedName>
</protein>
<comment type="caution">
    <text evidence="3">The sequence shown here is derived from an EMBL/GenBank/DDBJ whole genome shotgun (WGS) entry which is preliminary data.</text>
</comment>
<dbReference type="EMBL" id="CAMPGE010012230">
    <property type="protein sequence ID" value="CAI2371011.1"/>
    <property type="molecule type" value="Genomic_DNA"/>
</dbReference>
<feature type="domain" description="Partial AB-hydrolase lipase" evidence="2">
    <location>
        <begin position="30"/>
        <end position="74"/>
    </location>
</feature>
<reference evidence="3" key="1">
    <citation type="submission" date="2023-07" db="EMBL/GenBank/DDBJ databases">
        <authorList>
            <consortium name="AG Swart"/>
            <person name="Singh M."/>
            <person name="Singh A."/>
            <person name="Seah K."/>
            <person name="Emmerich C."/>
        </authorList>
    </citation>
    <scope>NUCLEOTIDE SEQUENCE</scope>
    <source>
        <strain evidence="3">DP1</strain>
    </source>
</reference>
<dbReference type="InterPro" id="IPR029058">
    <property type="entry name" value="AB_hydrolase_fold"/>
</dbReference>
<gene>
    <name evidence="3" type="ORF">ECRASSUSDP1_LOCUS12331</name>
</gene>
<keyword evidence="1" id="KW-0732">Signal</keyword>
<organism evidence="3 4">
    <name type="scientific">Euplotes crassus</name>
    <dbReference type="NCBI Taxonomy" id="5936"/>
    <lineage>
        <taxon>Eukaryota</taxon>
        <taxon>Sar</taxon>
        <taxon>Alveolata</taxon>
        <taxon>Ciliophora</taxon>
        <taxon>Intramacronucleata</taxon>
        <taxon>Spirotrichea</taxon>
        <taxon>Hypotrichia</taxon>
        <taxon>Euplotida</taxon>
        <taxon>Euplotidae</taxon>
        <taxon>Moneuplotes</taxon>
    </lineage>
</organism>
<dbReference type="Proteomes" id="UP001295684">
    <property type="component" value="Unassembled WGS sequence"/>
</dbReference>